<dbReference type="InterPro" id="IPR015421">
    <property type="entry name" value="PyrdxlP-dep_Trfase_major"/>
</dbReference>
<dbReference type="Gene3D" id="3.40.640.10">
    <property type="entry name" value="Type I PLP-dependent aspartate aminotransferase-like (Major domain)"/>
    <property type="match status" value="1"/>
</dbReference>
<dbReference type="SUPFAM" id="SSF53383">
    <property type="entry name" value="PLP-dependent transferases"/>
    <property type="match status" value="1"/>
</dbReference>
<name>A0A031WE77_CLODI</name>
<feature type="modified residue" description="N6-(pyridoxal phosphate)lysine" evidence="6">
    <location>
        <position position="192"/>
    </location>
</feature>
<accession>A0A031WE77</accession>
<reference evidence="10" key="1">
    <citation type="submission" date="2014-07" db="EMBL/GenBank/DDBJ databases">
        <authorList>
            <person name="Monot Marc"/>
        </authorList>
    </citation>
    <scope>NUCLEOTIDE SEQUENCE</scope>
    <source>
        <strain evidence="10">7032989</strain>
        <strain evidence="9">7032994</strain>
    </source>
</reference>
<dbReference type="InterPro" id="IPR000192">
    <property type="entry name" value="Aminotrans_V_dom"/>
</dbReference>
<dbReference type="EMBL" id="DAEPXK010000018">
    <property type="protein sequence ID" value="HBH1542474.1"/>
    <property type="molecule type" value="Genomic_DNA"/>
</dbReference>
<dbReference type="Proteomes" id="UP000878956">
    <property type="component" value="Unassembled WGS sequence"/>
</dbReference>
<dbReference type="PANTHER" id="PTHR42778">
    <property type="entry name" value="2-AMINOETHYLPHOSPHONATE--PYRUVATE TRANSAMINASE"/>
    <property type="match status" value="1"/>
</dbReference>
<protein>
    <submittedName>
        <fullName evidence="12">2-aminoethylphosphonate--pyruvate transaminase</fullName>
    </submittedName>
    <submittedName>
        <fullName evidence="11">Alanine--glyoxylate aminotransferase family protein</fullName>
    </submittedName>
    <submittedName>
        <fullName evidence="10 13">Pyridoxal phosphate-dependent aminotransferase</fullName>
        <ecNumber evidence="12 13">2.6.1.37</ecNumber>
    </submittedName>
</protein>
<dbReference type="Proteomes" id="UP000189137">
    <property type="component" value="Unassembled WGS sequence"/>
</dbReference>
<dbReference type="InterPro" id="IPR024169">
    <property type="entry name" value="SP_NH2Trfase/AEP_transaminase"/>
</dbReference>
<feature type="binding site" evidence="5">
    <location>
        <position position="336"/>
    </location>
    <ligand>
        <name>substrate</name>
    </ligand>
</feature>
<evidence type="ECO:0000256" key="4">
    <source>
        <dbReference type="ARBA" id="ARBA00022898"/>
    </source>
</evidence>
<dbReference type="RefSeq" id="WP_009902130.1">
    <property type="nucleotide sequence ID" value="NZ_AP031492.1"/>
</dbReference>
<evidence type="ECO:0000313" key="15">
    <source>
        <dbReference type="Proteomes" id="UP000411588"/>
    </source>
</evidence>
<feature type="domain" description="Aminotransferase class V" evidence="7">
    <location>
        <begin position="20"/>
        <end position="286"/>
    </location>
</feature>
<dbReference type="Proteomes" id="UP000411588">
    <property type="component" value="Unassembled WGS sequence"/>
</dbReference>
<evidence type="ECO:0000313" key="9">
    <source>
        <dbReference type="EMBL" id="CDS84566.1"/>
    </source>
</evidence>
<comment type="cofactor">
    <cofactor evidence="1 6">
        <name>pyridoxal 5'-phosphate</name>
        <dbReference type="ChEBI" id="CHEBI:597326"/>
    </cofactor>
</comment>
<dbReference type="EMBL" id="CAADAN010000005">
    <property type="protein sequence ID" value="VFD31666.1"/>
    <property type="molecule type" value="Genomic_DNA"/>
</dbReference>
<dbReference type="AlphaFoldDB" id="A0A031WE77"/>
<gene>
    <name evidence="13" type="primary">phnW_2</name>
    <name evidence="12" type="synonym">phnW_1</name>
    <name evidence="10" type="ORF">BN1095_410001</name>
    <name evidence="8" type="ORF">BN1096_300041</name>
    <name evidence="9" type="ORF">BN1097_310041</name>
    <name evidence="11" type="ORF">KRM00_001958</name>
    <name evidence="13" type="ORF">SAMEA1402399_01719</name>
    <name evidence="12" type="ORF">SAMEA3375112_01169</name>
</gene>
<dbReference type="PIRSF" id="PIRSF000524">
    <property type="entry name" value="SPT"/>
    <property type="match status" value="1"/>
</dbReference>
<sequence length="365" mass="41262">MKKTYLFSPGPVMVTDKVRNSLLHYDICHRGNEFMDLFKDTQQKINKLYNATSNYYSLIVSGSGTSVNECVLSSIFDKEDAVLLVSNGVFGERLEEILSTYNVKTYKPNFEWAEYPDLDILEKYIIENSDIKVIAMVFHETSSGMINPVPELGKLAKKYNKIFFVDAISASAGEYIDVEEFNIDIITGVGGKALGAFPGSAYLCAKESILQNIKENQCKNVYLNLYKHYKVAKSSSQTPNTPNVTLIFALNEALTEFLEDDSKIERYKECSAILRNGMEELGLTFLLPDKYMSNTVTSVFLPKEINVNEFILGLERESGYVVYPGKGKFLDANIFQVANMGEIYPEDCYKFLDILKSKLEIKKVI</sequence>
<dbReference type="Gene3D" id="3.90.1150.10">
    <property type="entry name" value="Aspartate Aminotransferase, domain 1"/>
    <property type="match status" value="1"/>
</dbReference>
<dbReference type="EC" id="2.6.1.37" evidence="12 13"/>
<dbReference type="InterPro" id="IPR015422">
    <property type="entry name" value="PyrdxlP-dep_Trfase_small"/>
</dbReference>
<reference evidence="11" key="4">
    <citation type="submission" date="2021-06" db="EMBL/GenBank/DDBJ databases">
        <authorList>
            <consortium name="NCBI Pathogen Detection Project"/>
        </authorList>
    </citation>
    <scope>NUCLEOTIDE SEQUENCE</scope>
    <source>
        <strain evidence="11">HN1000</strain>
    </source>
</reference>
<evidence type="ECO:0000313" key="10">
    <source>
        <dbReference type="EMBL" id="CDT29435.1"/>
    </source>
</evidence>
<evidence type="ECO:0000256" key="3">
    <source>
        <dbReference type="ARBA" id="ARBA00022679"/>
    </source>
</evidence>
<dbReference type="PANTHER" id="PTHR42778:SF1">
    <property type="entry name" value="2-AMINOETHYLPHOSPHONATE--PYRUVATE TRANSAMINASE"/>
    <property type="match status" value="1"/>
</dbReference>
<dbReference type="GO" id="GO:0047304">
    <property type="term" value="F:2-aminoethylphosphonate-pyruvate transaminase activity"/>
    <property type="evidence" value="ECO:0007669"/>
    <property type="project" value="UniProtKB-EC"/>
</dbReference>
<evidence type="ECO:0000313" key="13">
    <source>
        <dbReference type="EMBL" id="VFD31666.1"/>
    </source>
</evidence>
<proteinExistence type="predicted"/>
<dbReference type="InterPro" id="IPR015424">
    <property type="entry name" value="PyrdxlP-dep_Trfase"/>
</dbReference>
<reference evidence="11" key="2">
    <citation type="journal article" date="2018" name="Genome Biol.">
        <title>SKESA: strategic k-mer extension for scrupulous assemblies.</title>
        <authorList>
            <person name="Souvorov A."/>
            <person name="Agarwala R."/>
            <person name="Lipman D.J."/>
        </authorList>
    </citation>
    <scope>NUCLEOTIDE SEQUENCE</scope>
    <source>
        <strain evidence="11">HN1000</strain>
    </source>
</reference>
<evidence type="ECO:0000256" key="1">
    <source>
        <dbReference type="ARBA" id="ARBA00001933"/>
    </source>
</evidence>
<dbReference type="EMBL" id="FUPS01000003">
    <property type="protein sequence ID" value="SJS06984.1"/>
    <property type="molecule type" value="Genomic_DNA"/>
</dbReference>
<keyword evidence="4 6" id="KW-0663">Pyridoxal phosphate</keyword>
<evidence type="ECO:0000313" key="8">
    <source>
        <dbReference type="EMBL" id="CDS84116.1"/>
    </source>
</evidence>
<evidence type="ECO:0000313" key="14">
    <source>
        <dbReference type="Proteomes" id="UP000189137"/>
    </source>
</evidence>
<evidence type="ECO:0000256" key="5">
    <source>
        <dbReference type="PIRSR" id="PIRSR000524-1"/>
    </source>
</evidence>
<evidence type="ECO:0000313" key="11">
    <source>
        <dbReference type="EMBL" id="HBH1542474.1"/>
    </source>
</evidence>
<evidence type="ECO:0000256" key="6">
    <source>
        <dbReference type="PIRSR" id="PIRSR000524-50"/>
    </source>
</evidence>
<organism evidence="10">
    <name type="scientific">Clostridioides difficile</name>
    <name type="common">Peptoclostridium difficile</name>
    <dbReference type="NCBI Taxonomy" id="1496"/>
    <lineage>
        <taxon>Bacteria</taxon>
        <taxon>Bacillati</taxon>
        <taxon>Bacillota</taxon>
        <taxon>Clostridia</taxon>
        <taxon>Peptostreptococcales</taxon>
        <taxon>Peptostreptococcaceae</taxon>
        <taxon>Clostridioides</taxon>
    </lineage>
</organism>
<evidence type="ECO:0000259" key="7">
    <source>
        <dbReference type="Pfam" id="PF00266"/>
    </source>
</evidence>
<dbReference type="EMBL" id="LK932481">
    <property type="protein sequence ID" value="CDS84116.1"/>
    <property type="molecule type" value="Genomic_DNA"/>
</dbReference>
<reference evidence="13 15" key="3">
    <citation type="submission" date="2019-02" db="EMBL/GenBank/DDBJ databases">
        <authorList>
            <consortium name="Pathogen Informatics"/>
        </authorList>
    </citation>
    <scope>NUCLEOTIDE SEQUENCE [LARGE SCALE GENOMIC DNA]</scope>
    <source>
        <strain evidence="15">clo34</strain>
        <strain evidence="13">Clo34</strain>
        <strain evidence="12 14">VRECD0157</strain>
    </source>
</reference>
<dbReference type="EMBL" id="LK932367">
    <property type="protein sequence ID" value="CDS84566.1"/>
    <property type="molecule type" value="Genomic_DNA"/>
</dbReference>
<evidence type="ECO:0000313" key="12">
    <source>
        <dbReference type="EMBL" id="SJS06984.1"/>
    </source>
</evidence>
<keyword evidence="2 10" id="KW-0032">Aminotransferase</keyword>
<dbReference type="PATRIC" id="fig|1496.842.peg.3010"/>
<dbReference type="Pfam" id="PF00266">
    <property type="entry name" value="Aminotran_5"/>
    <property type="match status" value="1"/>
</dbReference>
<evidence type="ECO:0000256" key="2">
    <source>
        <dbReference type="ARBA" id="ARBA00022576"/>
    </source>
</evidence>
<dbReference type="EMBL" id="LK933083">
    <property type="protein sequence ID" value="CDT29435.1"/>
    <property type="molecule type" value="Genomic_DNA"/>
</dbReference>
<keyword evidence="3 10" id="KW-0808">Transferase</keyword>